<feature type="transmembrane region" description="Helical" evidence="19">
    <location>
        <begin position="182"/>
        <end position="198"/>
    </location>
</feature>
<dbReference type="AlphaFoldDB" id="A0A532UZG5"/>
<feature type="transmembrane region" description="Helical" evidence="19">
    <location>
        <begin position="84"/>
        <end position="101"/>
    </location>
</feature>
<keyword evidence="16" id="KW-0594">Phospholipid biosynthesis</keyword>
<feature type="transmembrane region" description="Helical" evidence="19">
    <location>
        <begin position="113"/>
        <end position="131"/>
    </location>
</feature>
<dbReference type="PANTHER" id="PTHR46382">
    <property type="entry name" value="PHOSPHATIDATE CYTIDYLYLTRANSFERASE"/>
    <property type="match status" value="1"/>
</dbReference>
<dbReference type="Pfam" id="PF01148">
    <property type="entry name" value="CTP_transf_1"/>
    <property type="match status" value="1"/>
</dbReference>
<evidence type="ECO:0000256" key="7">
    <source>
        <dbReference type="ARBA" id="ARBA00019373"/>
    </source>
</evidence>
<dbReference type="GO" id="GO:0004605">
    <property type="term" value="F:phosphatidate cytidylyltransferase activity"/>
    <property type="evidence" value="ECO:0007669"/>
    <property type="project" value="UniProtKB-EC"/>
</dbReference>
<keyword evidence="8" id="KW-1003">Cell membrane</keyword>
<comment type="pathway">
    <text evidence="4">Lipid metabolism.</text>
</comment>
<evidence type="ECO:0000256" key="13">
    <source>
        <dbReference type="ARBA" id="ARBA00022989"/>
    </source>
</evidence>
<evidence type="ECO:0000256" key="11">
    <source>
        <dbReference type="ARBA" id="ARBA00022692"/>
    </source>
</evidence>
<dbReference type="PROSITE" id="PS01315">
    <property type="entry name" value="CDS"/>
    <property type="match status" value="1"/>
</dbReference>
<evidence type="ECO:0000256" key="17">
    <source>
        <dbReference type="ARBA" id="ARBA00023264"/>
    </source>
</evidence>
<evidence type="ECO:0000256" key="15">
    <source>
        <dbReference type="ARBA" id="ARBA00023136"/>
    </source>
</evidence>
<evidence type="ECO:0000256" key="5">
    <source>
        <dbReference type="ARBA" id="ARBA00010185"/>
    </source>
</evidence>
<dbReference type="InterPro" id="IPR000374">
    <property type="entry name" value="PC_trans"/>
</dbReference>
<evidence type="ECO:0000256" key="3">
    <source>
        <dbReference type="ARBA" id="ARBA00005119"/>
    </source>
</evidence>
<proteinExistence type="inferred from homology"/>
<protein>
    <recommendedName>
        <fullName evidence="7 18">Phosphatidate cytidylyltransferase</fullName>
        <ecNumber evidence="6 18">2.7.7.41</ecNumber>
    </recommendedName>
</protein>
<reference evidence="20 21" key="1">
    <citation type="submission" date="2017-06" db="EMBL/GenBank/DDBJ databases">
        <title>Novel microbial phyla capable of carbon fixation and sulfur reduction in deep-sea sediments.</title>
        <authorList>
            <person name="Huang J."/>
            <person name="Baker B."/>
            <person name="Wang Y."/>
        </authorList>
    </citation>
    <scope>NUCLEOTIDE SEQUENCE [LARGE SCALE GENOMIC DNA]</scope>
    <source>
        <strain evidence="20">B3_LCP</strain>
    </source>
</reference>
<name>A0A532UZG5_UNCL8</name>
<evidence type="ECO:0000256" key="9">
    <source>
        <dbReference type="ARBA" id="ARBA00022516"/>
    </source>
</evidence>
<feature type="transmembrane region" description="Helical" evidence="19">
    <location>
        <begin position="30"/>
        <end position="48"/>
    </location>
</feature>
<evidence type="ECO:0000313" key="20">
    <source>
        <dbReference type="EMBL" id="TKJ40292.1"/>
    </source>
</evidence>
<organism evidence="20 21">
    <name type="scientific">candidate division LCP-89 bacterium B3_LCP</name>
    <dbReference type="NCBI Taxonomy" id="2012998"/>
    <lineage>
        <taxon>Bacteria</taxon>
        <taxon>Pseudomonadati</taxon>
        <taxon>Bacteria division LCP-89</taxon>
    </lineage>
</organism>
<feature type="transmembrane region" description="Helical" evidence="19">
    <location>
        <begin position="143"/>
        <end position="161"/>
    </location>
</feature>
<dbReference type="GO" id="GO:0016024">
    <property type="term" value="P:CDP-diacylglycerol biosynthetic process"/>
    <property type="evidence" value="ECO:0007669"/>
    <property type="project" value="UniProtKB-UniPathway"/>
</dbReference>
<evidence type="ECO:0000256" key="18">
    <source>
        <dbReference type="RuleBase" id="RU003938"/>
    </source>
</evidence>
<dbReference type="GO" id="GO:0005886">
    <property type="term" value="C:plasma membrane"/>
    <property type="evidence" value="ECO:0007669"/>
    <property type="project" value="UniProtKB-SubCell"/>
</dbReference>
<comment type="catalytic activity">
    <reaction evidence="1 18">
        <text>a 1,2-diacyl-sn-glycero-3-phosphate + CTP + H(+) = a CDP-1,2-diacyl-sn-glycerol + diphosphate</text>
        <dbReference type="Rhea" id="RHEA:16229"/>
        <dbReference type="ChEBI" id="CHEBI:15378"/>
        <dbReference type="ChEBI" id="CHEBI:33019"/>
        <dbReference type="ChEBI" id="CHEBI:37563"/>
        <dbReference type="ChEBI" id="CHEBI:58332"/>
        <dbReference type="ChEBI" id="CHEBI:58608"/>
        <dbReference type="EC" id="2.7.7.41"/>
    </reaction>
</comment>
<evidence type="ECO:0000256" key="8">
    <source>
        <dbReference type="ARBA" id="ARBA00022475"/>
    </source>
</evidence>
<evidence type="ECO:0000256" key="12">
    <source>
        <dbReference type="ARBA" id="ARBA00022695"/>
    </source>
</evidence>
<evidence type="ECO:0000256" key="4">
    <source>
        <dbReference type="ARBA" id="ARBA00005189"/>
    </source>
</evidence>
<evidence type="ECO:0000256" key="10">
    <source>
        <dbReference type="ARBA" id="ARBA00022679"/>
    </source>
</evidence>
<keyword evidence="14" id="KW-0443">Lipid metabolism</keyword>
<evidence type="ECO:0000256" key="2">
    <source>
        <dbReference type="ARBA" id="ARBA00004651"/>
    </source>
</evidence>
<sequence>MQNQRPLITRLGVAAWGIPLIFIVTLLGGWVFALFVAVIAGIALFEFYSMAETRHFNPQTFPAVLSAVLAVFMAEFLLPGHWLALMLILAVLLAFIEIRFGERQAYRDLPLTIFGWIYIPLFLGLLVYIRSAVWDDLQISTGYTLYLFSSIWICDTAAYAGGKAFGRHRMSPYVSPRKTWEGFFFGVMGAFIWAFLWWPFLAGRTDLNDLLFVAVVVGLVGQFGDLIESYFKRSAGVKDSGTLLSEHGGVLDRFDSLILSVPFVFIWQVAHYHINLF</sequence>
<evidence type="ECO:0000256" key="14">
    <source>
        <dbReference type="ARBA" id="ARBA00023098"/>
    </source>
</evidence>
<feature type="transmembrane region" description="Helical" evidence="19">
    <location>
        <begin position="210"/>
        <end position="231"/>
    </location>
</feature>
<evidence type="ECO:0000256" key="6">
    <source>
        <dbReference type="ARBA" id="ARBA00012487"/>
    </source>
</evidence>
<keyword evidence="15 19" id="KW-0472">Membrane</keyword>
<keyword evidence="17" id="KW-1208">Phospholipid metabolism</keyword>
<dbReference type="EC" id="2.7.7.41" evidence="6 18"/>
<dbReference type="Proteomes" id="UP000319619">
    <property type="component" value="Unassembled WGS sequence"/>
</dbReference>
<keyword evidence="12 18" id="KW-0548">Nucleotidyltransferase</keyword>
<dbReference type="EMBL" id="NJBN01000005">
    <property type="protein sequence ID" value="TKJ40292.1"/>
    <property type="molecule type" value="Genomic_DNA"/>
</dbReference>
<evidence type="ECO:0000256" key="19">
    <source>
        <dbReference type="SAM" id="Phobius"/>
    </source>
</evidence>
<dbReference type="UniPathway" id="UPA00557">
    <property type="reaction ID" value="UER00614"/>
</dbReference>
<comment type="subcellular location">
    <subcellularLocation>
        <location evidence="2">Cell membrane</location>
        <topology evidence="2">Multi-pass membrane protein</topology>
    </subcellularLocation>
</comment>
<comment type="similarity">
    <text evidence="5 18">Belongs to the CDS family.</text>
</comment>
<accession>A0A532UZG5</accession>
<evidence type="ECO:0000256" key="16">
    <source>
        <dbReference type="ARBA" id="ARBA00023209"/>
    </source>
</evidence>
<keyword evidence="10 18" id="KW-0808">Transferase</keyword>
<comment type="caution">
    <text evidence="20">The sequence shown here is derived from an EMBL/GenBank/DDBJ whole genome shotgun (WGS) entry which is preliminary data.</text>
</comment>
<gene>
    <name evidence="20" type="ORF">CEE37_08170</name>
</gene>
<keyword evidence="11 18" id="KW-0812">Transmembrane</keyword>
<keyword evidence="9" id="KW-0444">Lipid biosynthesis</keyword>
<dbReference type="PANTHER" id="PTHR46382:SF1">
    <property type="entry name" value="PHOSPHATIDATE CYTIDYLYLTRANSFERASE"/>
    <property type="match status" value="1"/>
</dbReference>
<evidence type="ECO:0000256" key="1">
    <source>
        <dbReference type="ARBA" id="ARBA00001698"/>
    </source>
</evidence>
<comment type="pathway">
    <text evidence="3 18">Phospholipid metabolism; CDP-diacylglycerol biosynthesis; CDP-diacylglycerol from sn-glycerol 3-phosphate: step 3/3.</text>
</comment>
<keyword evidence="13 19" id="KW-1133">Transmembrane helix</keyword>
<evidence type="ECO:0000313" key="21">
    <source>
        <dbReference type="Proteomes" id="UP000319619"/>
    </source>
</evidence>